<sequence>MEDPINWFALQKEGLYFIPGNFYVDPVAAVHHAVITHAHSDHAVSGHQFVTGHKDTISLMQIRFGEKLSTFQSLAYFEKINFGKVILYLLPAGHILGSAQIVIEYDGTRIIFSGDYKRSFDPTCDKFFVMPCDVFITEATFGLPIFKHPSIQSEIKKLLDSLKLFPNKCHLIGVYALGKCQRLIMELRQLGYLEPVYIHGALKKTCDFYFLKEYPLGNILMADTLNESTASGKIVLCPPNSIHDRWSRRFGDKIVGMASGWMQIRARAKQKRIELPLVISDHADWNELISTIQEINPREIWITHGQEQALLYYAAQKGFHARPLHFLGYQELED</sequence>
<feature type="domain" description="Metallo-beta-lactamase" evidence="1">
    <location>
        <begin position="4"/>
        <end position="168"/>
    </location>
</feature>
<organism evidence="2 3">
    <name type="scientific">Legionella wadsworthii</name>
    <dbReference type="NCBI Taxonomy" id="28088"/>
    <lineage>
        <taxon>Bacteria</taxon>
        <taxon>Pseudomonadati</taxon>
        <taxon>Pseudomonadota</taxon>
        <taxon>Gammaproteobacteria</taxon>
        <taxon>Legionellales</taxon>
        <taxon>Legionellaceae</taxon>
        <taxon>Legionella</taxon>
    </lineage>
</organism>
<dbReference type="SMART" id="SM00849">
    <property type="entry name" value="Lactamase_B"/>
    <property type="match status" value="1"/>
</dbReference>
<evidence type="ECO:0000313" key="3">
    <source>
        <dbReference type="Proteomes" id="UP000255297"/>
    </source>
</evidence>
<dbReference type="GO" id="GO:0004521">
    <property type="term" value="F:RNA endonuclease activity"/>
    <property type="evidence" value="ECO:0007669"/>
    <property type="project" value="TreeGrafter"/>
</dbReference>
<proteinExistence type="predicted"/>
<reference evidence="2 3" key="1">
    <citation type="submission" date="2018-06" db="EMBL/GenBank/DDBJ databases">
        <authorList>
            <consortium name="Pathogen Informatics"/>
            <person name="Doyle S."/>
        </authorList>
    </citation>
    <scope>NUCLEOTIDE SEQUENCE [LARGE SCALE GENOMIC DNA]</scope>
    <source>
        <strain evidence="2 3">NCTC11532</strain>
    </source>
</reference>
<dbReference type="InterPro" id="IPR001279">
    <property type="entry name" value="Metallo-B-lactamas"/>
</dbReference>
<gene>
    <name evidence="2" type="ORF">NCTC11532_01222</name>
</gene>
<evidence type="ECO:0000313" key="2">
    <source>
        <dbReference type="EMBL" id="STY29043.1"/>
    </source>
</evidence>
<dbReference type="SUPFAM" id="SSF56281">
    <property type="entry name" value="Metallo-hydrolase/oxidoreductase"/>
    <property type="match status" value="1"/>
</dbReference>
<dbReference type="PANTHER" id="PTHR11203">
    <property type="entry name" value="CLEAVAGE AND POLYADENYLATION SPECIFICITY FACTOR FAMILY MEMBER"/>
    <property type="match status" value="1"/>
</dbReference>
<dbReference type="NCBIfam" id="TIGR04122">
    <property type="entry name" value="Xnuc_lig_assoc"/>
    <property type="match status" value="1"/>
</dbReference>
<dbReference type="InterPro" id="IPR050698">
    <property type="entry name" value="MBL"/>
</dbReference>
<dbReference type="InterPro" id="IPR036866">
    <property type="entry name" value="RibonucZ/Hydroxyglut_hydro"/>
</dbReference>
<name>A0A378LQI3_9GAMM</name>
<dbReference type="InterPro" id="IPR011108">
    <property type="entry name" value="RMMBL"/>
</dbReference>
<dbReference type="InterPro" id="IPR026360">
    <property type="entry name" value="Xnuc_lig_assoc"/>
</dbReference>
<accession>A0A378LQI3</accession>
<keyword evidence="3" id="KW-1185">Reference proteome</keyword>
<dbReference type="Pfam" id="PF07521">
    <property type="entry name" value="RMMBL"/>
    <property type="match status" value="1"/>
</dbReference>
<dbReference type="STRING" id="1122170.GCA_000701265_01262"/>
<evidence type="ECO:0000259" key="1">
    <source>
        <dbReference type="SMART" id="SM00849"/>
    </source>
</evidence>
<dbReference type="OrthoDB" id="9803916at2"/>
<dbReference type="Proteomes" id="UP000255297">
    <property type="component" value="Unassembled WGS sequence"/>
</dbReference>
<dbReference type="EMBL" id="UGPB01000001">
    <property type="protein sequence ID" value="STY29043.1"/>
    <property type="molecule type" value="Genomic_DNA"/>
</dbReference>
<protein>
    <submittedName>
        <fullName evidence="2">F0F1-type ATP synthase, epsilon subunit (Mitochondrial delta subunit)</fullName>
    </submittedName>
</protein>
<dbReference type="RefSeq" id="WP_031566236.1">
    <property type="nucleotide sequence ID" value="NZ_CAAAIS010000010.1"/>
</dbReference>
<dbReference type="AlphaFoldDB" id="A0A378LQI3"/>
<dbReference type="PANTHER" id="PTHR11203:SF49">
    <property type="entry name" value="BLL1145 PROTEIN"/>
    <property type="match status" value="1"/>
</dbReference>
<dbReference type="Gene3D" id="3.60.15.10">
    <property type="entry name" value="Ribonuclease Z/Hydroxyacylglutathione hydrolase-like"/>
    <property type="match status" value="1"/>
</dbReference>